<sequence>MIKVITYDFNLSHRSRGGFSVPKTLIINQ</sequence>
<name>A0A8S5MIP5_9CAUD</name>
<protein>
    <submittedName>
        <fullName evidence="1">Uncharacterized protein</fullName>
    </submittedName>
</protein>
<accession>A0A8S5MIP5</accession>
<proteinExistence type="predicted"/>
<reference evidence="1" key="1">
    <citation type="journal article" date="2021" name="Proc. Natl. Acad. Sci. U.S.A.">
        <title>A Catalog of Tens of Thousands of Viruses from Human Metagenomes Reveals Hidden Associations with Chronic Diseases.</title>
        <authorList>
            <person name="Tisza M.J."/>
            <person name="Buck C.B."/>
        </authorList>
    </citation>
    <scope>NUCLEOTIDE SEQUENCE</scope>
    <source>
        <strain evidence="1">CtNmW2</strain>
    </source>
</reference>
<dbReference type="EMBL" id="BK014912">
    <property type="protein sequence ID" value="DAD82086.1"/>
    <property type="molecule type" value="Genomic_DNA"/>
</dbReference>
<organism evidence="1">
    <name type="scientific">Siphoviridae sp. ctNmW2</name>
    <dbReference type="NCBI Taxonomy" id="2826306"/>
    <lineage>
        <taxon>Viruses</taxon>
        <taxon>Duplodnaviria</taxon>
        <taxon>Heunggongvirae</taxon>
        <taxon>Uroviricota</taxon>
        <taxon>Caudoviricetes</taxon>
    </lineage>
</organism>
<evidence type="ECO:0000313" key="1">
    <source>
        <dbReference type="EMBL" id="DAD82086.1"/>
    </source>
</evidence>